<evidence type="ECO:0008006" key="3">
    <source>
        <dbReference type="Google" id="ProtNLM"/>
    </source>
</evidence>
<dbReference type="RefSeq" id="WP_014986073.1">
    <property type="nucleotide sequence ID" value="NC_018681.1"/>
</dbReference>
<keyword evidence="2" id="KW-1185">Reference proteome</keyword>
<dbReference type="STRING" id="1133849.O3I_026345"/>
<proteinExistence type="predicted"/>
<accession>K0ETX4</accession>
<gene>
    <name evidence="1" type="ORF">O3I_026345</name>
</gene>
<dbReference type="Proteomes" id="UP000006304">
    <property type="component" value="Chromosome"/>
</dbReference>
<reference evidence="1 2" key="1">
    <citation type="journal article" date="2012" name="J. Bacteriol.">
        <title>Complete genome sequence of Nocardia brasiliensis HUJEG-1.</title>
        <authorList>
            <person name="Vera-Cabrera L."/>
            <person name="Ortiz-Lopez R."/>
            <person name="Elizondo-Gonzalez R."/>
            <person name="Perez-Maya A.A."/>
            <person name="Ocampo-Candiani J."/>
        </authorList>
    </citation>
    <scope>NUCLEOTIDE SEQUENCE [LARGE SCALE GENOMIC DNA]</scope>
    <source>
        <strain evidence="2">ATCC 700358</strain>
    </source>
</reference>
<evidence type="ECO:0000313" key="2">
    <source>
        <dbReference type="Proteomes" id="UP000006304"/>
    </source>
</evidence>
<dbReference type="HOGENOM" id="CLU_1813803_0_0_11"/>
<dbReference type="EMBL" id="CP003876">
    <property type="protein sequence ID" value="AFU03218.1"/>
    <property type="molecule type" value="Genomic_DNA"/>
</dbReference>
<evidence type="ECO:0000313" key="1">
    <source>
        <dbReference type="EMBL" id="AFU03218.1"/>
    </source>
</evidence>
<dbReference type="eggNOG" id="ENOG5032GSJ">
    <property type="taxonomic scope" value="Bacteria"/>
</dbReference>
<sequence length="142" mass="15873">MNPRLQYRDWPGEAEGRLEWLRADLSDDIPLDFRDGTTLNELEAEVLRRFGEVAALDAPEVGPFVAGVATYLGELLIRRTGARWSWPVQPAAGDPPTLMLTADFDFEVVSPWDIIAAAVRDRTGTAFTAFVRRWDPVEQAAD</sequence>
<dbReference type="AlphaFoldDB" id="K0ETX4"/>
<organism evidence="1 2">
    <name type="scientific">Nocardia brasiliensis (strain ATCC 700358 / HUJEG-1)</name>
    <dbReference type="NCBI Taxonomy" id="1133849"/>
    <lineage>
        <taxon>Bacteria</taxon>
        <taxon>Bacillati</taxon>
        <taxon>Actinomycetota</taxon>
        <taxon>Actinomycetes</taxon>
        <taxon>Mycobacteriales</taxon>
        <taxon>Nocardiaceae</taxon>
        <taxon>Nocardia</taxon>
    </lineage>
</organism>
<dbReference type="KEGG" id="nbr:O3I_026345"/>
<protein>
    <recommendedName>
        <fullName evidence="3">DUF3806 domain-containing protein</fullName>
    </recommendedName>
</protein>
<name>K0ETX4_NOCB7</name>